<feature type="transmembrane region" description="Helical" evidence="7">
    <location>
        <begin position="413"/>
        <end position="438"/>
    </location>
</feature>
<feature type="transmembrane region" description="Helical" evidence="7">
    <location>
        <begin position="80"/>
        <end position="100"/>
    </location>
</feature>
<dbReference type="PANTHER" id="PTHR30250">
    <property type="entry name" value="PST FAMILY PREDICTED COLANIC ACID TRANSPORTER"/>
    <property type="match status" value="1"/>
</dbReference>
<evidence type="ECO:0000313" key="9">
    <source>
        <dbReference type="Proteomes" id="UP000194841"/>
    </source>
</evidence>
<dbReference type="NCBIfam" id="NF007773">
    <property type="entry name" value="PRK10459.1"/>
    <property type="match status" value="1"/>
</dbReference>
<feature type="transmembrane region" description="Helical" evidence="7">
    <location>
        <begin position="285"/>
        <end position="307"/>
    </location>
</feature>
<evidence type="ECO:0000256" key="7">
    <source>
        <dbReference type="SAM" id="Phobius"/>
    </source>
</evidence>
<dbReference type="GO" id="GO:0005886">
    <property type="term" value="C:plasma membrane"/>
    <property type="evidence" value="ECO:0007669"/>
    <property type="project" value="UniProtKB-SubCell"/>
</dbReference>
<keyword evidence="3" id="KW-1003">Cell membrane</keyword>
<accession>A0A244CPU8</accession>
<evidence type="ECO:0000256" key="2">
    <source>
        <dbReference type="ARBA" id="ARBA00007430"/>
    </source>
</evidence>
<evidence type="ECO:0000256" key="4">
    <source>
        <dbReference type="ARBA" id="ARBA00022692"/>
    </source>
</evidence>
<feature type="transmembrane region" description="Helical" evidence="7">
    <location>
        <begin position="444"/>
        <end position="466"/>
    </location>
</feature>
<comment type="subcellular location">
    <subcellularLocation>
        <location evidence="1">Cell membrane</location>
        <topology evidence="1">Multi-pass membrane protein</topology>
    </subcellularLocation>
</comment>
<dbReference type="RefSeq" id="WP_086744225.1">
    <property type="nucleotide sequence ID" value="NZ_MWPV01000003.1"/>
</dbReference>
<keyword evidence="6 7" id="KW-0472">Membrane</keyword>
<evidence type="ECO:0000256" key="6">
    <source>
        <dbReference type="ARBA" id="ARBA00023136"/>
    </source>
</evidence>
<dbReference type="PANTHER" id="PTHR30250:SF10">
    <property type="entry name" value="LIPOPOLYSACCHARIDE BIOSYNTHESIS PROTEIN WZXC"/>
    <property type="match status" value="1"/>
</dbReference>
<feature type="transmembrane region" description="Helical" evidence="7">
    <location>
        <begin position="385"/>
        <end position="406"/>
    </location>
</feature>
<dbReference type="AlphaFoldDB" id="A0A244CPU8"/>
<proteinExistence type="inferred from homology"/>
<dbReference type="EMBL" id="MWPV01000003">
    <property type="protein sequence ID" value="OUL57640.1"/>
    <property type="molecule type" value="Genomic_DNA"/>
</dbReference>
<evidence type="ECO:0000256" key="3">
    <source>
        <dbReference type="ARBA" id="ARBA00022475"/>
    </source>
</evidence>
<evidence type="ECO:0000313" key="8">
    <source>
        <dbReference type="EMBL" id="OUL57640.1"/>
    </source>
</evidence>
<comment type="similarity">
    <text evidence="2">Belongs to the polysaccharide synthase family.</text>
</comment>
<comment type="caution">
    <text evidence="8">The sequence shown here is derived from an EMBL/GenBank/DDBJ whole genome shotgun (WGS) entry which is preliminary data.</text>
</comment>
<organism evidence="8 9">
    <name type="scientific">Pseudoalteromonas ulvae</name>
    <dbReference type="NCBI Taxonomy" id="107327"/>
    <lineage>
        <taxon>Bacteria</taxon>
        <taxon>Pseudomonadati</taxon>
        <taxon>Pseudomonadota</taxon>
        <taxon>Gammaproteobacteria</taxon>
        <taxon>Alteromonadales</taxon>
        <taxon>Pseudoalteromonadaceae</taxon>
        <taxon>Pseudoalteromonas</taxon>
    </lineage>
</organism>
<reference evidence="8 9" key="1">
    <citation type="submission" date="2017-02" db="EMBL/GenBank/DDBJ databases">
        <title>Pseudoalteromonas ulvae TC14 Genome.</title>
        <authorList>
            <person name="Molmeret M."/>
        </authorList>
    </citation>
    <scope>NUCLEOTIDE SEQUENCE [LARGE SCALE GENOMIC DNA]</scope>
    <source>
        <strain evidence="8">TC14</strain>
    </source>
</reference>
<feature type="transmembrane region" description="Helical" evidence="7">
    <location>
        <begin position="106"/>
        <end position="124"/>
    </location>
</feature>
<feature type="transmembrane region" description="Helical" evidence="7">
    <location>
        <begin position="327"/>
        <end position="347"/>
    </location>
</feature>
<gene>
    <name evidence="8" type="ORF">B1199_11280</name>
</gene>
<keyword evidence="9" id="KW-1185">Reference proteome</keyword>
<dbReference type="OrthoDB" id="8538786at2"/>
<dbReference type="GO" id="GO:0022857">
    <property type="term" value="F:transmembrane transporter activity"/>
    <property type="evidence" value="ECO:0007669"/>
    <property type="project" value="UniProtKB-ARBA"/>
</dbReference>
<feature type="transmembrane region" description="Helical" evidence="7">
    <location>
        <begin position="359"/>
        <end position="379"/>
    </location>
</feature>
<dbReference type="InterPro" id="IPR023298">
    <property type="entry name" value="ATPase_P-typ_TM_dom_sf"/>
</dbReference>
<keyword evidence="4 7" id="KW-0812">Transmembrane</keyword>
<name>A0A244CPU8_PSEDV</name>
<dbReference type="SUPFAM" id="SSF81665">
    <property type="entry name" value="Calcium ATPase, transmembrane domain M"/>
    <property type="match status" value="1"/>
</dbReference>
<keyword evidence="5 7" id="KW-1133">Transmembrane helix</keyword>
<protein>
    <submittedName>
        <fullName evidence="8">Colanic acid exporter</fullName>
    </submittedName>
</protein>
<evidence type="ECO:0000256" key="1">
    <source>
        <dbReference type="ARBA" id="ARBA00004651"/>
    </source>
</evidence>
<dbReference type="InterPro" id="IPR050833">
    <property type="entry name" value="Poly_Biosynth_Transport"/>
</dbReference>
<feature type="transmembrane region" description="Helical" evidence="7">
    <location>
        <begin position="145"/>
        <end position="165"/>
    </location>
</feature>
<feature type="transmembrane region" description="Helical" evidence="7">
    <location>
        <begin position="171"/>
        <end position="194"/>
    </location>
</feature>
<feature type="transmembrane region" description="Helical" evidence="7">
    <location>
        <begin position="41"/>
        <end position="68"/>
    </location>
</feature>
<evidence type="ECO:0000256" key="5">
    <source>
        <dbReference type="ARBA" id="ARBA00022989"/>
    </source>
</evidence>
<dbReference type="Proteomes" id="UP000194841">
    <property type="component" value="Unassembled WGS sequence"/>
</dbReference>
<sequence length="473" mass="53279">MLIVKSALSGLSWTASATLIKGGLQLAQLIILARVLTPIELGLLAIINLVVGFAQIFGDAGISNALIFHKDLEKRQLNQLYVINVLLGVCVSLFVVLLAYPIELFFAMDGLSFLLMMLSPIFLIRSLAQQQMALLQQQMQFNQIAKVEVLAAVSSFILLVVLLEFDVRLEAVIWSQLAGACMISAMLFCLYAQLRPSYTRLNMHEIIEPVRYGLYQSGESLINFLSAQFDQLLIGKILGAEVLGVYAYVKALVFRPALQLINPIVNKVAFPLMVNFKSSHDLKDIYCNIIALLSLINVPLYLTIAYFPEPVLLFAFGEDWVKQAELLRWLALYMLIISVMNPIGVLLRSTGEVKRGFWWNMFVTVVRPIAIFASISFGIVTLVQVLVVTQVLFFCLHYIVLIRPIISLSFIRFISVVMPPVITYTIALFLTLLLGEYFNLLDTVWVLMVIAFFYCVASSPILFRIFKFIRKSY</sequence>
<dbReference type="Pfam" id="PF13440">
    <property type="entry name" value="Polysacc_synt_3"/>
    <property type="match status" value="1"/>
</dbReference>